<dbReference type="Gene3D" id="3.30.930.10">
    <property type="entry name" value="Bira Bifunctional Protein, Domain 2"/>
    <property type="match status" value="1"/>
</dbReference>
<sequence>MLSSKLLLATQRENPSDAEIISHKLMVRAGLIRQVATGIYNWLPLGIRILRKVEN</sequence>
<protein>
    <recommendedName>
        <fullName evidence="2">Proline--tRNA ligase</fullName>
    </recommendedName>
</protein>
<dbReference type="AlphaFoldDB" id="A0A381TK04"/>
<reference evidence="1" key="1">
    <citation type="submission" date="2018-05" db="EMBL/GenBank/DDBJ databases">
        <authorList>
            <person name="Lanie J.A."/>
            <person name="Ng W.-L."/>
            <person name="Kazmierczak K.M."/>
            <person name="Andrzejewski T.M."/>
            <person name="Davidsen T.M."/>
            <person name="Wayne K.J."/>
            <person name="Tettelin H."/>
            <person name="Glass J.I."/>
            <person name="Rusch D."/>
            <person name="Podicherti R."/>
            <person name="Tsui H.-C.T."/>
            <person name="Winkler M.E."/>
        </authorList>
    </citation>
    <scope>NUCLEOTIDE SEQUENCE</scope>
</reference>
<evidence type="ECO:0000313" key="1">
    <source>
        <dbReference type="EMBL" id="SVA16426.1"/>
    </source>
</evidence>
<dbReference type="SUPFAM" id="SSF55681">
    <property type="entry name" value="Class II aaRS and biotin synthetases"/>
    <property type="match status" value="1"/>
</dbReference>
<feature type="non-terminal residue" evidence="1">
    <location>
        <position position="55"/>
    </location>
</feature>
<dbReference type="InterPro" id="IPR045864">
    <property type="entry name" value="aa-tRNA-synth_II/BPL/LPL"/>
</dbReference>
<evidence type="ECO:0008006" key="2">
    <source>
        <dbReference type="Google" id="ProtNLM"/>
    </source>
</evidence>
<gene>
    <name evidence="1" type="ORF">METZ01_LOCUS69280</name>
</gene>
<name>A0A381TK04_9ZZZZ</name>
<proteinExistence type="predicted"/>
<dbReference type="EMBL" id="UINC01004726">
    <property type="protein sequence ID" value="SVA16426.1"/>
    <property type="molecule type" value="Genomic_DNA"/>
</dbReference>
<accession>A0A381TK04</accession>
<organism evidence="1">
    <name type="scientific">marine metagenome</name>
    <dbReference type="NCBI Taxonomy" id="408172"/>
    <lineage>
        <taxon>unclassified sequences</taxon>
        <taxon>metagenomes</taxon>
        <taxon>ecological metagenomes</taxon>
    </lineage>
</organism>